<dbReference type="PANTHER" id="PTHR28520:SF2">
    <property type="entry name" value="MITOTIC-SPINDLE ORGANIZING PROTEIN 1"/>
    <property type="match status" value="1"/>
</dbReference>
<evidence type="ECO:0000313" key="11">
    <source>
        <dbReference type="Proteomes" id="UP000001197"/>
    </source>
</evidence>
<evidence type="ECO:0000256" key="4">
    <source>
        <dbReference type="ARBA" id="ARBA00011378"/>
    </source>
</evidence>
<name>A0A090CHG1_PODAN</name>
<sequence>MADRSEKQAAAQQAVDILHEISTLLNCHLDRRTLSICISMIENGVNPEALAASLFTSYPSKLTYTNTDKPKTGGSQGTQNRRPKRAIRGCCSCWGEPEEMTELPEGGLCVEISK</sequence>
<dbReference type="InterPro" id="IPR022214">
    <property type="entry name" value="MZT1"/>
</dbReference>
<organism evidence="10 11">
    <name type="scientific">Podospora anserina (strain S / ATCC MYA-4624 / DSM 980 / FGSC 10383)</name>
    <name type="common">Pleurage anserina</name>
    <dbReference type="NCBI Taxonomy" id="515849"/>
    <lineage>
        <taxon>Eukaryota</taxon>
        <taxon>Fungi</taxon>
        <taxon>Dikarya</taxon>
        <taxon>Ascomycota</taxon>
        <taxon>Pezizomycotina</taxon>
        <taxon>Sordariomycetes</taxon>
        <taxon>Sordariomycetidae</taxon>
        <taxon>Sordariales</taxon>
        <taxon>Podosporaceae</taxon>
        <taxon>Podospora</taxon>
        <taxon>Podospora anserina</taxon>
    </lineage>
</organism>
<feature type="region of interest" description="Disordered" evidence="9">
    <location>
        <begin position="64"/>
        <end position="84"/>
    </location>
</feature>
<dbReference type="InParanoid" id="A0A090CHG1"/>
<dbReference type="GO" id="GO:0000931">
    <property type="term" value="C:gamma-tubulin ring complex"/>
    <property type="evidence" value="ECO:0007669"/>
    <property type="project" value="InterPro"/>
</dbReference>
<dbReference type="Pfam" id="PF12554">
    <property type="entry name" value="MOZART1"/>
    <property type="match status" value="1"/>
</dbReference>
<comment type="subcellular location">
    <subcellularLocation>
        <location evidence="2">Cytoplasm</location>
        <location evidence="2">Cytoskeleton</location>
        <location evidence="2">Microtubule organizing center</location>
        <location evidence="2">Spindle pole body</location>
    </subcellularLocation>
</comment>
<evidence type="ECO:0000313" key="10">
    <source>
        <dbReference type="EMBL" id="CDP27430.1"/>
    </source>
</evidence>
<dbReference type="GO" id="GO:0033566">
    <property type="term" value="P:gamma-tubulin complex localization"/>
    <property type="evidence" value="ECO:0007669"/>
    <property type="project" value="InterPro"/>
</dbReference>
<comment type="subunit">
    <text evidence="4">Part of the gamma-tubulin complex.</text>
</comment>
<dbReference type="GO" id="GO:0090307">
    <property type="term" value="P:mitotic spindle assembly"/>
    <property type="evidence" value="ECO:0007669"/>
    <property type="project" value="TreeGrafter"/>
</dbReference>
<keyword evidence="11" id="KW-1185">Reference proteome</keyword>
<evidence type="ECO:0000256" key="8">
    <source>
        <dbReference type="ARBA" id="ARBA00029810"/>
    </source>
</evidence>
<dbReference type="GO" id="GO:0044732">
    <property type="term" value="C:mitotic spindle pole body"/>
    <property type="evidence" value="ECO:0007669"/>
    <property type="project" value="TreeGrafter"/>
</dbReference>
<evidence type="ECO:0000256" key="5">
    <source>
        <dbReference type="ARBA" id="ARBA00016992"/>
    </source>
</evidence>
<dbReference type="GO" id="GO:0051415">
    <property type="term" value="P:microtubule nucleation by interphase microtubule organizing center"/>
    <property type="evidence" value="ECO:0007669"/>
    <property type="project" value="TreeGrafter"/>
</dbReference>
<dbReference type="STRING" id="515849.A0A090CHG1"/>
<dbReference type="Proteomes" id="UP000001197">
    <property type="component" value="Chromosome 3"/>
</dbReference>
<evidence type="ECO:0000256" key="1">
    <source>
        <dbReference type="ARBA" id="ARBA00003060"/>
    </source>
</evidence>
<protein>
    <recommendedName>
        <fullName evidence="5">Mitotic-spindle organizing protein 1</fullName>
    </recommendedName>
    <alternativeName>
        <fullName evidence="8">Mitotic-spindle organizing protein associated with a ring of gamma-tubulin 1</fullName>
    </alternativeName>
</protein>
<accession>A0A090CHG1</accession>
<dbReference type="eggNOG" id="ENOG502S6UI">
    <property type="taxonomic scope" value="Eukaryota"/>
</dbReference>
<comment type="similarity">
    <text evidence="3">Belongs to the MOZART1 family.</text>
</comment>
<proteinExistence type="inferred from homology"/>
<dbReference type="GO" id="GO:0031021">
    <property type="term" value="C:interphase microtubule organizing center"/>
    <property type="evidence" value="ECO:0007669"/>
    <property type="project" value="TreeGrafter"/>
</dbReference>
<reference evidence="11" key="2">
    <citation type="journal article" date="2014" name="Genetics">
        <title>Maintaining two mating types: Structure of the mating type locus and its role in heterokaryosis in Podospora anserina.</title>
        <authorList>
            <person name="Grognet P."/>
            <person name="Bidard F."/>
            <person name="Kuchly C."/>
            <person name="Tong L.C.H."/>
            <person name="Coppin E."/>
            <person name="Benkhali J.A."/>
            <person name="Couloux A."/>
            <person name="Wincker P."/>
            <person name="Debuchy R."/>
            <person name="Silar P."/>
        </authorList>
    </citation>
    <scope>GENOME REANNOTATION</scope>
    <source>
        <strain evidence="11">S / ATCC MYA-4624 / DSM 980 / FGSC 10383</strain>
    </source>
</reference>
<evidence type="ECO:0000256" key="2">
    <source>
        <dbReference type="ARBA" id="ARBA00004317"/>
    </source>
</evidence>
<keyword evidence="7" id="KW-0206">Cytoskeleton</keyword>
<evidence type="ECO:0000256" key="3">
    <source>
        <dbReference type="ARBA" id="ARBA00011015"/>
    </source>
</evidence>
<comment type="function">
    <text evidence="1">Required for gamma-tubulin complex recruitment to the microtubule organizing center (MTOC).</text>
</comment>
<evidence type="ECO:0000256" key="9">
    <source>
        <dbReference type="SAM" id="MobiDB-lite"/>
    </source>
</evidence>
<dbReference type="EMBL" id="FO904938">
    <property type="protein sequence ID" value="CDP27430.1"/>
    <property type="molecule type" value="Genomic_DNA"/>
</dbReference>
<keyword evidence="6" id="KW-0963">Cytoplasm</keyword>
<evidence type="ECO:0000256" key="7">
    <source>
        <dbReference type="ARBA" id="ARBA00023212"/>
    </source>
</evidence>
<dbReference type="AlphaFoldDB" id="A0A090CHG1"/>
<reference evidence="10 11" key="1">
    <citation type="journal article" date="2008" name="Genome Biol.">
        <title>The genome sequence of the model ascomycete fungus Podospora anserina.</title>
        <authorList>
            <person name="Espagne E."/>
            <person name="Lespinet O."/>
            <person name="Malagnac F."/>
            <person name="Da Silva C."/>
            <person name="Jaillon O."/>
            <person name="Porcel B.M."/>
            <person name="Couloux A."/>
            <person name="Aury J.-M."/>
            <person name="Segurens B."/>
            <person name="Poulain J."/>
            <person name="Anthouard V."/>
            <person name="Grossetete S."/>
            <person name="Khalili H."/>
            <person name="Coppin E."/>
            <person name="Dequard-Chablat M."/>
            <person name="Picard M."/>
            <person name="Contamine V."/>
            <person name="Arnaise S."/>
            <person name="Bourdais A."/>
            <person name="Berteaux-Lecellier V."/>
            <person name="Gautheret D."/>
            <person name="de Vries R.P."/>
            <person name="Battaglia E."/>
            <person name="Coutinho P.M."/>
            <person name="Danchin E.G.J."/>
            <person name="Henrissat B."/>
            <person name="El Khoury R."/>
            <person name="Sainsard-Chanet A."/>
            <person name="Boivin A."/>
            <person name="Pinan-Lucarre B."/>
            <person name="Sellem C.H."/>
            <person name="Debuchy R."/>
            <person name="Wincker P."/>
            <person name="Weissenbach J."/>
            <person name="Silar P."/>
        </authorList>
    </citation>
    <scope>NUCLEOTIDE SEQUENCE [LARGE SCALE GENOMIC DNA]</scope>
    <source>
        <strain evidence="11">S / ATCC MYA-4624 / DSM 980 / FGSC 10383</strain>
    </source>
</reference>
<dbReference type="GO" id="GO:0005819">
    <property type="term" value="C:spindle"/>
    <property type="evidence" value="ECO:0007669"/>
    <property type="project" value="TreeGrafter"/>
</dbReference>
<dbReference type="PANTHER" id="PTHR28520">
    <property type="entry name" value="MITOTIC-SPINDLE ORGANIZING PROTEIN 1"/>
    <property type="match status" value="1"/>
</dbReference>
<evidence type="ECO:0000256" key="6">
    <source>
        <dbReference type="ARBA" id="ARBA00022490"/>
    </source>
</evidence>